<keyword evidence="5" id="KW-0804">Transcription</keyword>
<name>A0A9X4KU49_9BACL</name>
<keyword evidence="1 6" id="KW-0597">Phosphoprotein</keyword>
<dbReference type="PANTHER" id="PTHR48111">
    <property type="entry name" value="REGULATOR OF RPOS"/>
    <property type="match status" value="1"/>
</dbReference>
<dbReference type="SUPFAM" id="SSF52172">
    <property type="entry name" value="CheY-like"/>
    <property type="match status" value="1"/>
</dbReference>
<keyword evidence="2" id="KW-0902">Two-component regulatory system</keyword>
<dbReference type="CDD" id="cd17536">
    <property type="entry name" value="REC_YesN-like"/>
    <property type="match status" value="1"/>
</dbReference>
<evidence type="ECO:0000259" key="7">
    <source>
        <dbReference type="PROSITE" id="PS01124"/>
    </source>
</evidence>
<dbReference type="GO" id="GO:0000976">
    <property type="term" value="F:transcription cis-regulatory region binding"/>
    <property type="evidence" value="ECO:0007669"/>
    <property type="project" value="TreeGrafter"/>
</dbReference>
<evidence type="ECO:0000256" key="2">
    <source>
        <dbReference type="ARBA" id="ARBA00023012"/>
    </source>
</evidence>
<organism evidence="9 10">
    <name type="scientific">Cohnella rhizosphaerae</name>
    <dbReference type="NCBI Taxonomy" id="1457232"/>
    <lineage>
        <taxon>Bacteria</taxon>
        <taxon>Bacillati</taxon>
        <taxon>Bacillota</taxon>
        <taxon>Bacilli</taxon>
        <taxon>Bacillales</taxon>
        <taxon>Paenibacillaceae</taxon>
        <taxon>Cohnella</taxon>
    </lineage>
</organism>
<proteinExistence type="predicted"/>
<feature type="domain" description="HTH araC/xylS-type" evidence="7">
    <location>
        <begin position="428"/>
        <end position="464"/>
    </location>
</feature>
<dbReference type="EMBL" id="JAPDIA010000002">
    <property type="protein sequence ID" value="MDG0808854.1"/>
    <property type="molecule type" value="Genomic_DNA"/>
</dbReference>
<dbReference type="Gene3D" id="1.10.10.60">
    <property type="entry name" value="Homeodomain-like"/>
    <property type="match status" value="1"/>
</dbReference>
<dbReference type="InterPro" id="IPR039420">
    <property type="entry name" value="WalR-like"/>
</dbReference>
<sequence length="530" mass="59809">MKLLIVDDEEHLVESMTESLPWSEVGITNLSAAYSGKQALRVMEQDPADLVITDVRMPGMSGIELIGAIKSRWPRTVCMLLTGHAEFEYAQEGLKHKVSHYLLKPVKDEELLANVREAIEGLLAEQEQMRALVQSQAMVHRNRPVLRANLLNNLIQGRPWHDRKLAEELALYDIPVRVGDETTLILVRIEDREQRYGLSDMPVMGFAVANIVEELLGDGYGSWSCEDLYGHLLFVVRHSPEQEQSEPLERLADEARRIVSRLLRLTVSIVVSSADAFPDSLVELYQRCVATIRSQIGSDSDVVVRLNEDHAKAAPHIVASLYTPPLFAHLLEAGNWPAAREKLENIFREWRTKYSGSGEHLSEIEYALKAAFSYFVHKNGRLLADYRLNLATDFKGIGELSYWAFGMLDKLQEEMNAEMSESRHSLVHQIQRFLQTHLSEDVSLQAIADHVYMHPTHVSKVFKKRDRRKYIRIRAPAANGQSRLFAEGQQIQNLRSGGSSGLQKSDVFYQSVQGPLRGNAPGVQGVMQPG</sequence>
<evidence type="ECO:0000256" key="1">
    <source>
        <dbReference type="ARBA" id="ARBA00022553"/>
    </source>
</evidence>
<gene>
    <name evidence="9" type="ORF">OMP40_05210</name>
</gene>
<dbReference type="InterPro" id="IPR001789">
    <property type="entry name" value="Sig_transdc_resp-reg_receiver"/>
</dbReference>
<dbReference type="GO" id="GO:0005829">
    <property type="term" value="C:cytosol"/>
    <property type="evidence" value="ECO:0007669"/>
    <property type="project" value="TreeGrafter"/>
</dbReference>
<reference evidence="9" key="1">
    <citation type="submission" date="2022-10" db="EMBL/GenBank/DDBJ databases">
        <title>Comparative genomic analysis of Cohnella hashimotonis sp. nov., isolated from the International Space Station.</title>
        <authorList>
            <person name="Simpson A."/>
            <person name="Venkateswaran K."/>
        </authorList>
    </citation>
    <scope>NUCLEOTIDE SEQUENCE</scope>
    <source>
        <strain evidence="9">DSM 28161</strain>
    </source>
</reference>
<feature type="modified residue" description="4-aspartylphosphate" evidence="6">
    <location>
        <position position="54"/>
    </location>
</feature>
<evidence type="ECO:0000256" key="5">
    <source>
        <dbReference type="ARBA" id="ARBA00023163"/>
    </source>
</evidence>
<keyword evidence="4" id="KW-0238">DNA-binding</keyword>
<keyword evidence="3" id="KW-0805">Transcription regulation</keyword>
<dbReference type="PROSITE" id="PS01124">
    <property type="entry name" value="HTH_ARAC_FAMILY_2"/>
    <property type="match status" value="1"/>
</dbReference>
<evidence type="ECO:0000259" key="8">
    <source>
        <dbReference type="PROSITE" id="PS50110"/>
    </source>
</evidence>
<keyword evidence="10" id="KW-1185">Reference proteome</keyword>
<dbReference type="GO" id="GO:0000156">
    <property type="term" value="F:phosphorelay response regulator activity"/>
    <property type="evidence" value="ECO:0007669"/>
    <property type="project" value="TreeGrafter"/>
</dbReference>
<evidence type="ECO:0000313" key="10">
    <source>
        <dbReference type="Proteomes" id="UP001153404"/>
    </source>
</evidence>
<dbReference type="PROSITE" id="PS50110">
    <property type="entry name" value="RESPONSE_REGULATORY"/>
    <property type="match status" value="1"/>
</dbReference>
<comment type="caution">
    <text evidence="9">The sequence shown here is derived from an EMBL/GenBank/DDBJ whole genome shotgun (WGS) entry which is preliminary data.</text>
</comment>
<dbReference type="AlphaFoldDB" id="A0A9X4KU49"/>
<dbReference type="SMART" id="SM00448">
    <property type="entry name" value="REC"/>
    <property type="match status" value="1"/>
</dbReference>
<evidence type="ECO:0000256" key="4">
    <source>
        <dbReference type="ARBA" id="ARBA00023125"/>
    </source>
</evidence>
<dbReference type="Proteomes" id="UP001153404">
    <property type="component" value="Unassembled WGS sequence"/>
</dbReference>
<evidence type="ECO:0000256" key="3">
    <source>
        <dbReference type="ARBA" id="ARBA00023015"/>
    </source>
</evidence>
<dbReference type="Gene3D" id="3.40.50.2300">
    <property type="match status" value="1"/>
</dbReference>
<dbReference type="GO" id="GO:0003700">
    <property type="term" value="F:DNA-binding transcription factor activity"/>
    <property type="evidence" value="ECO:0007669"/>
    <property type="project" value="InterPro"/>
</dbReference>
<evidence type="ECO:0000256" key="6">
    <source>
        <dbReference type="PROSITE-ProRule" id="PRU00169"/>
    </source>
</evidence>
<dbReference type="InterPro" id="IPR011006">
    <property type="entry name" value="CheY-like_superfamily"/>
</dbReference>
<dbReference type="Pfam" id="PF00072">
    <property type="entry name" value="Response_reg"/>
    <property type="match status" value="1"/>
</dbReference>
<accession>A0A9X4KU49</accession>
<dbReference type="InterPro" id="IPR018060">
    <property type="entry name" value="HTH_AraC"/>
</dbReference>
<dbReference type="GO" id="GO:0032993">
    <property type="term" value="C:protein-DNA complex"/>
    <property type="evidence" value="ECO:0007669"/>
    <property type="project" value="TreeGrafter"/>
</dbReference>
<dbReference type="PANTHER" id="PTHR48111:SF1">
    <property type="entry name" value="TWO-COMPONENT RESPONSE REGULATOR ORR33"/>
    <property type="match status" value="1"/>
</dbReference>
<protein>
    <submittedName>
        <fullName evidence="9">Response regulator</fullName>
    </submittedName>
</protein>
<evidence type="ECO:0000313" key="9">
    <source>
        <dbReference type="EMBL" id="MDG0808854.1"/>
    </source>
</evidence>
<feature type="domain" description="Response regulatory" evidence="8">
    <location>
        <begin position="2"/>
        <end position="119"/>
    </location>
</feature>